<evidence type="ECO:0000313" key="1">
    <source>
        <dbReference type="EMBL" id="JAR86676.1"/>
    </source>
</evidence>
<feature type="non-terminal residue" evidence="1">
    <location>
        <position position="273"/>
    </location>
</feature>
<organism evidence="1">
    <name type="scientific">Alectorobius mimon</name>
    <dbReference type="NCBI Taxonomy" id="360319"/>
    <lineage>
        <taxon>Eukaryota</taxon>
        <taxon>Metazoa</taxon>
        <taxon>Ecdysozoa</taxon>
        <taxon>Arthropoda</taxon>
        <taxon>Chelicerata</taxon>
        <taxon>Arachnida</taxon>
        <taxon>Acari</taxon>
        <taxon>Parasitiformes</taxon>
        <taxon>Ixodida</taxon>
        <taxon>Ixodoidea</taxon>
        <taxon>Argasidae</taxon>
        <taxon>Ornithodorinae</taxon>
        <taxon>Alectorobius</taxon>
    </lineage>
</organism>
<accession>A0A147B7C3</accession>
<reference evidence="1" key="1">
    <citation type="submission" date="2016-03" db="EMBL/GenBank/DDBJ databases">
        <title>Gut transcriptome analysis on engorged females of Ornithodoros mimon (Acari: Argasidae) and phylogenetic inferences of soft ticks.</title>
        <authorList>
            <person name="Landulfo G.A."/>
            <person name="Giovanni D."/>
            <person name="Carvalho E."/>
            <person name="Junqueira-de-Azevedo I."/>
            <person name="Patane J."/>
            <person name="Mendoca R."/>
            <person name="Barros-Battesti D."/>
        </authorList>
    </citation>
    <scope>NUCLEOTIDE SEQUENCE</scope>
    <source>
        <strain evidence="1">Females</strain>
        <tissue evidence="1">Gut</tissue>
    </source>
</reference>
<name>A0A147B7C3_9ACAR</name>
<protein>
    <submittedName>
        <fullName evidence="1">Uncharacterized protein</fullName>
    </submittedName>
</protein>
<sequence length="273" mass="31145">VLETSPTVTEEPFNLTAYIGDFRHDTLERFDDLASNFNAAIGEHRRELTRSLVEAQNHVSESFQEQTKSLRDEAIQLKTEFTGSLNNVEQVIQKQQKMLLALLQSQKTNENIPSELGQLKDAARNFLDLRREVKTITEEVKGVKRALSKIWKSFQSMNGTGTVAKRAPPEDDAKQESGRDTEYITVSDISRYIGNPLHHSWSKNFTLHGCKVQMLVYIVQDRIRAYLVPFPSPDRVMSCAGPFAIRLFHRRRTEEKNLIEVTESILWGTPIAA</sequence>
<dbReference type="EMBL" id="GEIB01001645">
    <property type="protein sequence ID" value="JAR86676.1"/>
    <property type="molecule type" value="Transcribed_RNA"/>
</dbReference>
<proteinExistence type="predicted"/>
<feature type="non-terminal residue" evidence="1">
    <location>
        <position position="1"/>
    </location>
</feature>
<dbReference type="AlphaFoldDB" id="A0A147B7C3"/>